<dbReference type="Proteomes" id="UP000181790">
    <property type="component" value="Unassembled WGS sequence"/>
</dbReference>
<keyword evidence="1" id="KW-0812">Transmembrane</keyword>
<keyword evidence="1" id="KW-1133">Transmembrane helix</keyword>
<dbReference type="AlphaFoldDB" id="A0A1S2VP17"/>
<comment type="caution">
    <text evidence="2">The sequence shown here is derived from an EMBL/GenBank/DDBJ whole genome shotgun (WGS) entry which is preliminary data.</text>
</comment>
<sequence length="272" mass="31106">MDFVIEFLKKPIVIILIGAIIATIGGLITALGTYLNNKNSSAKSSSILTGVKTGIEIGTNTNATVLKLNDKIESQAEIIDTLRLSNSKLIGQNTELLDLNIEIVNSNKILSSQNEGMLKKIDQYQYDIEERNKTIEQLKDDLVNVKDYTYYATRNHVGLERVYFGGDFTGFDNDLSSRMNLILYQKGSNFGVIRNPDLLPKINEVIEKYPKFPFSYWAKYFLERQYFPNSKWKECLKKCIDILEITTKIEGHHEDHDLLLKLLNNDWNALDK</sequence>
<evidence type="ECO:0000313" key="2">
    <source>
        <dbReference type="EMBL" id="OIN59965.1"/>
    </source>
</evidence>
<dbReference type="RefSeq" id="WP_071502764.1">
    <property type="nucleotide sequence ID" value="NZ_MORL01000003.1"/>
</dbReference>
<organism evidence="2 3">
    <name type="scientific">Arsenicibacter rosenii</name>
    <dbReference type="NCBI Taxonomy" id="1750698"/>
    <lineage>
        <taxon>Bacteria</taxon>
        <taxon>Pseudomonadati</taxon>
        <taxon>Bacteroidota</taxon>
        <taxon>Cytophagia</taxon>
        <taxon>Cytophagales</taxon>
        <taxon>Spirosomataceae</taxon>
        <taxon>Arsenicibacter</taxon>
    </lineage>
</organism>
<evidence type="ECO:0000256" key="1">
    <source>
        <dbReference type="SAM" id="Phobius"/>
    </source>
</evidence>
<dbReference type="EMBL" id="MORL01000003">
    <property type="protein sequence ID" value="OIN59965.1"/>
    <property type="molecule type" value="Genomic_DNA"/>
</dbReference>
<gene>
    <name evidence="2" type="ORF">BLX24_09010</name>
</gene>
<reference evidence="2 3" key="1">
    <citation type="submission" date="2016-10" db="EMBL/GenBank/DDBJ databases">
        <title>Arsenicibacter rosenii gen. nov., sp. nov., an efficient arsenic-methylating bacterium isolated from an arsenic-contaminated paddy soil.</title>
        <authorList>
            <person name="Huang K."/>
        </authorList>
    </citation>
    <scope>NUCLEOTIDE SEQUENCE [LARGE SCALE GENOMIC DNA]</scope>
    <source>
        <strain evidence="2 3">SM-1</strain>
    </source>
</reference>
<dbReference type="OrthoDB" id="9873088at2"/>
<keyword evidence="3" id="KW-1185">Reference proteome</keyword>
<evidence type="ECO:0000313" key="3">
    <source>
        <dbReference type="Proteomes" id="UP000181790"/>
    </source>
</evidence>
<feature type="transmembrane region" description="Helical" evidence="1">
    <location>
        <begin position="12"/>
        <end position="35"/>
    </location>
</feature>
<keyword evidence="1" id="KW-0472">Membrane</keyword>
<proteinExistence type="predicted"/>
<accession>A0A1S2VP17</accession>
<protein>
    <submittedName>
        <fullName evidence="2">Uncharacterized protein</fullName>
    </submittedName>
</protein>
<name>A0A1S2VP17_9BACT</name>